<dbReference type="STRING" id="1122184.SAMN02745176_03113"/>
<dbReference type="Proteomes" id="UP000184442">
    <property type="component" value="Unassembled WGS sequence"/>
</dbReference>
<dbReference type="InterPro" id="IPR013785">
    <property type="entry name" value="Aldolase_TIM"/>
</dbReference>
<dbReference type="GO" id="GO:0046872">
    <property type="term" value="F:metal ion binding"/>
    <property type="evidence" value="ECO:0007669"/>
    <property type="project" value="UniProtKB-KW"/>
</dbReference>
<dbReference type="RefSeq" id="WP_073027319.1">
    <property type="nucleotide sequence ID" value="NZ_FQZS01000028.1"/>
</dbReference>
<dbReference type="InterPro" id="IPR017200">
    <property type="entry name" value="PqqE-like"/>
</dbReference>
<dbReference type="PROSITE" id="PS51918">
    <property type="entry name" value="RADICAL_SAM"/>
    <property type="match status" value="1"/>
</dbReference>
<dbReference type="PANTHER" id="PTHR11228">
    <property type="entry name" value="RADICAL SAM DOMAIN PROTEIN"/>
    <property type="match status" value="1"/>
</dbReference>
<dbReference type="AlphaFoldDB" id="A0A1M6I7P1"/>
<dbReference type="PANTHER" id="PTHR11228:SF7">
    <property type="entry name" value="PQQA PEPTIDE CYCLASE"/>
    <property type="match status" value="1"/>
</dbReference>
<evidence type="ECO:0000259" key="7">
    <source>
        <dbReference type="PROSITE" id="PS51918"/>
    </source>
</evidence>
<feature type="domain" description="Radical SAM core" evidence="7">
    <location>
        <begin position="29"/>
        <end position="243"/>
    </location>
</feature>
<proteinExistence type="predicted"/>
<dbReference type="Pfam" id="PF13186">
    <property type="entry name" value="SPASM"/>
    <property type="match status" value="1"/>
</dbReference>
<dbReference type="SFLD" id="SFLDG01067">
    <property type="entry name" value="SPASM/twitch_domain_containing"/>
    <property type="match status" value="1"/>
</dbReference>
<keyword evidence="5" id="KW-0408">Iron</keyword>
<keyword evidence="6" id="KW-0411">Iron-sulfur</keyword>
<protein>
    <submittedName>
        <fullName evidence="8">Radical SAM additional 4Fe4S-binding SPASM domain-containing protein</fullName>
    </submittedName>
</protein>
<keyword evidence="9" id="KW-1185">Reference proteome</keyword>
<dbReference type="InterPro" id="IPR006638">
    <property type="entry name" value="Elp3/MiaA/NifB-like_rSAM"/>
</dbReference>
<evidence type="ECO:0000256" key="5">
    <source>
        <dbReference type="ARBA" id="ARBA00023004"/>
    </source>
</evidence>
<dbReference type="GO" id="GO:0051539">
    <property type="term" value="F:4 iron, 4 sulfur cluster binding"/>
    <property type="evidence" value="ECO:0007669"/>
    <property type="project" value="UniProtKB-KW"/>
</dbReference>
<evidence type="ECO:0000256" key="6">
    <source>
        <dbReference type="ARBA" id="ARBA00023014"/>
    </source>
</evidence>
<dbReference type="SFLD" id="SFLDS00029">
    <property type="entry name" value="Radical_SAM"/>
    <property type="match status" value="1"/>
</dbReference>
<sequence length="390" mass="44557">MINNTLEEIPFNEEKKIKMETDLESDYKTIAITQVDLVVTTACNFRCRHCYINEQNLSNTTGLDVEKWKYAIDTLCEQGLISLVVTGGEPLVYKDLLELLDYANEKGLKIQILTNGYLIDEKFIDRIKCYRNLIVQVSLDGSNSMTNNIQRSKNDAFNRTIENIKLLRKNNIQVIVAMVLNRYNVGDIYDGSMFKLCEDLDVNVLAITPTVIGVGNAKKNSDDFLSPFEIDKVINYINDFNKTYSKNLIINVSAPPSVTRETSVYKKKRPRCRRGTNSFSIRPNGDVFVCSDFMEVGYNTYELGNILIDDISDIKSKLSKIKQEKMEIFSKIKGVCSICKELEYCGGACRADAYATYHDINAPYPLCQKLYENGLFPQEKINKEVTYRDF</sequence>
<evidence type="ECO:0000313" key="8">
    <source>
        <dbReference type="EMBL" id="SHJ30449.1"/>
    </source>
</evidence>
<keyword evidence="2" id="KW-0004">4Fe-4S</keyword>
<evidence type="ECO:0000256" key="2">
    <source>
        <dbReference type="ARBA" id="ARBA00022485"/>
    </source>
</evidence>
<reference evidence="8 9" key="1">
    <citation type="submission" date="2016-11" db="EMBL/GenBank/DDBJ databases">
        <authorList>
            <person name="Jaros S."/>
            <person name="Januszkiewicz K."/>
            <person name="Wedrychowicz H."/>
        </authorList>
    </citation>
    <scope>NUCLEOTIDE SEQUENCE [LARGE SCALE GENOMIC DNA]</scope>
    <source>
        <strain evidence="8 9">DSM 19022</strain>
    </source>
</reference>
<dbReference type="SMART" id="SM00729">
    <property type="entry name" value="Elp3"/>
    <property type="match status" value="1"/>
</dbReference>
<accession>A0A1M6I7P1</accession>
<name>A0A1M6I7P1_9FIRM</name>
<comment type="cofactor">
    <cofactor evidence="1">
        <name>[4Fe-4S] cluster</name>
        <dbReference type="ChEBI" id="CHEBI:49883"/>
    </cofactor>
</comment>
<organism evidence="8 9">
    <name type="scientific">Lutispora thermophila DSM 19022</name>
    <dbReference type="NCBI Taxonomy" id="1122184"/>
    <lineage>
        <taxon>Bacteria</taxon>
        <taxon>Bacillati</taxon>
        <taxon>Bacillota</taxon>
        <taxon>Clostridia</taxon>
        <taxon>Lutisporales</taxon>
        <taxon>Lutisporaceae</taxon>
        <taxon>Lutispora</taxon>
    </lineage>
</organism>
<dbReference type="InterPro" id="IPR023885">
    <property type="entry name" value="4Fe4S-binding_SPASM_dom"/>
</dbReference>
<dbReference type="InterPro" id="IPR050377">
    <property type="entry name" value="Radical_SAM_PqqE_MftC-like"/>
</dbReference>
<keyword evidence="3" id="KW-0949">S-adenosyl-L-methionine</keyword>
<dbReference type="SFLD" id="SFLDG01386">
    <property type="entry name" value="main_SPASM_domain-containing"/>
    <property type="match status" value="1"/>
</dbReference>
<keyword evidence="4" id="KW-0479">Metal-binding</keyword>
<dbReference type="OrthoDB" id="7021155at2"/>
<evidence type="ECO:0000256" key="3">
    <source>
        <dbReference type="ARBA" id="ARBA00022691"/>
    </source>
</evidence>
<dbReference type="InterPro" id="IPR007197">
    <property type="entry name" value="rSAM"/>
</dbReference>
<dbReference type="PIRSF" id="PIRSF037420">
    <property type="entry name" value="PQQ_syn_pqqE"/>
    <property type="match status" value="1"/>
</dbReference>
<dbReference type="GO" id="GO:0003824">
    <property type="term" value="F:catalytic activity"/>
    <property type="evidence" value="ECO:0007669"/>
    <property type="project" value="InterPro"/>
</dbReference>
<dbReference type="SUPFAM" id="SSF102114">
    <property type="entry name" value="Radical SAM enzymes"/>
    <property type="match status" value="1"/>
</dbReference>
<evidence type="ECO:0000256" key="1">
    <source>
        <dbReference type="ARBA" id="ARBA00001966"/>
    </source>
</evidence>
<dbReference type="NCBIfam" id="TIGR04085">
    <property type="entry name" value="rSAM_more_4Fe4S"/>
    <property type="match status" value="1"/>
</dbReference>
<gene>
    <name evidence="8" type="ORF">SAMN02745176_03113</name>
</gene>
<evidence type="ECO:0000256" key="4">
    <source>
        <dbReference type="ARBA" id="ARBA00022723"/>
    </source>
</evidence>
<evidence type="ECO:0000313" key="9">
    <source>
        <dbReference type="Proteomes" id="UP000184442"/>
    </source>
</evidence>
<dbReference type="Gene3D" id="3.20.20.70">
    <property type="entry name" value="Aldolase class I"/>
    <property type="match status" value="1"/>
</dbReference>
<dbReference type="Pfam" id="PF04055">
    <property type="entry name" value="Radical_SAM"/>
    <property type="match status" value="1"/>
</dbReference>
<dbReference type="CDD" id="cd01335">
    <property type="entry name" value="Radical_SAM"/>
    <property type="match status" value="1"/>
</dbReference>
<dbReference type="EMBL" id="FQZS01000028">
    <property type="protein sequence ID" value="SHJ30449.1"/>
    <property type="molecule type" value="Genomic_DNA"/>
</dbReference>
<dbReference type="InterPro" id="IPR058240">
    <property type="entry name" value="rSAM_sf"/>
</dbReference>